<evidence type="ECO:0000256" key="2">
    <source>
        <dbReference type="ARBA" id="ARBA00032300"/>
    </source>
</evidence>
<dbReference type="OrthoDB" id="9779408at2"/>
<dbReference type="RefSeq" id="WP_010781889.1">
    <property type="nucleotide sequence ID" value="NZ_ASWH01000001.1"/>
</dbReference>
<gene>
    <name evidence="5" type="ORF">I592_00417</name>
    <name evidence="4" type="ORF">UKC_03545</name>
</gene>
<dbReference type="AlphaFoldDB" id="R2XG50"/>
<dbReference type="EMBL" id="ASWH01000001">
    <property type="protein sequence ID" value="EOW81132.1"/>
    <property type="molecule type" value="Genomic_DNA"/>
</dbReference>
<dbReference type="PATRIC" id="fig|1158614.3.peg.3525"/>
<reference evidence="4 6" key="1">
    <citation type="submission" date="2013-02" db="EMBL/GenBank/DDBJ databases">
        <title>The Genome Sequence of Enterococcus gilvus ATCC BAA-350.</title>
        <authorList>
            <consortium name="The Broad Institute Genome Sequencing Platform"/>
            <consortium name="The Broad Institute Genome Sequencing Center for Infectious Disease"/>
            <person name="Earl A.M."/>
            <person name="Gilmore M.S."/>
            <person name="Lebreton F."/>
            <person name="Walker B."/>
            <person name="Young S.K."/>
            <person name="Zeng Q."/>
            <person name="Gargeya S."/>
            <person name="Fitzgerald M."/>
            <person name="Haas B."/>
            <person name="Abouelleil A."/>
            <person name="Alvarado L."/>
            <person name="Arachchi H.M."/>
            <person name="Berlin A.M."/>
            <person name="Chapman S.B."/>
            <person name="Dewar J."/>
            <person name="Goldberg J."/>
            <person name="Griggs A."/>
            <person name="Gujja S."/>
            <person name="Hansen M."/>
            <person name="Howarth C."/>
            <person name="Imamovic A."/>
            <person name="Larimer J."/>
            <person name="McCowan C."/>
            <person name="Murphy C."/>
            <person name="Neiman D."/>
            <person name="Pearson M."/>
            <person name="Priest M."/>
            <person name="Roberts A."/>
            <person name="Saif S."/>
            <person name="Shea T."/>
            <person name="Sisk P."/>
            <person name="Sykes S."/>
            <person name="Wortman J."/>
            <person name="Nusbaum C."/>
            <person name="Birren B."/>
        </authorList>
    </citation>
    <scope>NUCLEOTIDE SEQUENCE [LARGE SCALE GENOMIC DNA]</scope>
    <source>
        <strain evidence="4 6">ATCC BAA-350</strain>
    </source>
</reference>
<evidence type="ECO:0000256" key="3">
    <source>
        <dbReference type="ARBA" id="ARBA00033373"/>
    </source>
</evidence>
<dbReference type="PANTHER" id="PTHR10091:SF0">
    <property type="entry name" value="GALACTOSE MUTAROTASE"/>
    <property type="match status" value="1"/>
</dbReference>
<reference evidence="5 7" key="2">
    <citation type="submission" date="2013-03" db="EMBL/GenBank/DDBJ databases">
        <title>The Genome Sequence of Enterococcus gilvus ATCC BAA-350 (PacBio/Illumina hybrid assembly).</title>
        <authorList>
            <consortium name="The Broad Institute Genomics Platform"/>
            <consortium name="The Broad Institute Genome Sequencing Center for Infectious Disease"/>
            <person name="Earl A."/>
            <person name="Russ C."/>
            <person name="Gilmore M."/>
            <person name="Surin D."/>
            <person name="Walker B."/>
            <person name="Young S."/>
            <person name="Zeng Q."/>
            <person name="Gargeya S."/>
            <person name="Fitzgerald M."/>
            <person name="Haas B."/>
            <person name="Abouelleil A."/>
            <person name="Allen A.W."/>
            <person name="Alvarado L."/>
            <person name="Arachchi H.M."/>
            <person name="Berlin A.M."/>
            <person name="Chapman S.B."/>
            <person name="Gainer-Dewar J."/>
            <person name="Goldberg J."/>
            <person name="Griggs A."/>
            <person name="Gujja S."/>
            <person name="Hansen M."/>
            <person name="Howarth C."/>
            <person name="Imamovic A."/>
            <person name="Ireland A."/>
            <person name="Larimer J."/>
            <person name="McCowan C."/>
            <person name="Murphy C."/>
            <person name="Pearson M."/>
            <person name="Poon T.W."/>
            <person name="Priest M."/>
            <person name="Roberts A."/>
            <person name="Saif S."/>
            <person name="Shea T."/>
            <person name="Sisk P."/>
            <person name="Sykes S."/>
            <person name="Wortman J."/>
            <person name="Nusbaum C."/>
            <person name="Birren B."/>
        </authorList>
    </citation>
    <scope>NUCLEOTIDE SEQUENCE [LARGE SCALE GENOMIC DNA]</scope>
    <source>
        <strain evidence="5 7">ATCC BAA-350</strain>
    </source>
</reference>
<dbReference type="InterPro" id="IPR014718">
    <property type="entry name" value="GH-type_carb-bd"/>
</dbReference>
<dbReference type="Gene3D" id="2.70.98.10">
    <property type="match status" value="1"/>
</dbReference>
<dbReference type="Proteomes" id="UP000014160">
    <property type="component" value="Unassembled WGS sequence"/>
</dbReference>
<dbReference type="PROSITE" id="PS00545">
    <property type="entry name" value="ALDOSE_1_EPIMERASE"/>
    <property type="match status" value="1"/>
</dbReference>
<evidence type="ECO:0000313" key="5">
    <source>
        <dbReference type="EMBL" id="EOW81132.1"/>
    </source>
</evidence>
<dbReference type="GO" id="GO:0033499">
    <property type="term" value="P:galactose catabolic process via UDP-galactose, Leloir pathway"/>
    <property type="evidence" value="ECO:0007669"/>
    <property type="project" value="TreeGrafter"/>
</dbReference>
<accession>R2XG50</accession>
<dbReference type="GO" id="GO:0005737">
    <property type="term" value="C:cytoplasm"/>
    <property type="evidence" value="ECO:0007669"/>
    <property type="project" value="TreeGrafter"/>
</dbReference>
<dbReference type="InterPro" id="IPR011013">
    <property type="entry name" value="Gal_mutarotase_sf_dom"/>
</dbReference>
<dbReference type="InterPro" id="IPR008183">
    <property type="entry name" value="Aldose_1/G6P_1-epimerase"/>
</dbReference>
<organism evidence="4 6">
    <name type="scientific">Enterococcus gilvus ATCC BAA-350</name>
    <dbReference type="NCBI Taxonomy" id="1158614"/>
    <lineage>
        <taxon>Bacteria</taxon>
        <taxon>Bacillati</taxon>
        <taxon>Bacillota</taxon>
        <taxon>Bacilli</taxon>
        <taxon>Lactobacillales</taxon>
        <taxon>Enterococcaceae</taxon>
        <taxon>Enterococcus</taxon>
    </lineage>
</organism>
<proteinExistence type="predicted"/>
<sequence length="312" mass="35229">MFQLSYDYIDKEVIFTKISLKKELEVTFSNLGASVFEIIFSDNSNNMENILVAPPIDIWLAERTFAGSIVGPLAGRYEVGNTTLEKNRPPLHFHGGSDGWDKMIWKQTVTENNDSVKISFSHSTSLYDSSVIYTIDDNCRLIMEIFVNPKDTTYLNPTNHMYFNLNGSTLSPVTDHFFQIESDSIFCEENSLIQSPIPVGVPKHLNFQQINRLDSLQNFGGINHTYELTGEHSGVLSHPTNGRQISFTTSLPSIVVYTFNVTQRTFSINNQPYPVYSGITLEAQYPANNLDLVKFGPAHPYHSKTIYSFSVI</sequence>
<dbReference type="Pfam" id="PF01263">
    <property type="entry name" value="Aldose_epim"/>
    <property type="match status" value="1"/>
</dbReference>
<dbReference type="EMBL" id="AJDQ01000012">
    <property type="protein sequence ID" value="EOI53593.1"/>
    <property type="molecule type" value="Genomic_DNA"/>
</dbReference>
<dbReference type="InterPro" id="IPR018052">
    <property type="entry name" value="Ald1_epimerase_CS"/>
</dbReference>
<dbReference type="HOGENOM" id="CLU_031753_1_1_9"/>
<evidence type="ECO:0000313" key="6">
    <source>
        <dbReference type="Proteomes" id="UP000013750"/>
    </source>
</evidence>
<dbReference type="SUPFAM" id="SSF74650">
    <property type="entry name" value="Galactose mutarotase-like"/>
    <property type="match status" value="1"/>
</dbReference>
<dbReference type="GO" id="GO:0006006">
    <property type="term" value="P:glucose metabolic process"/>
    <property type="evidence" value="ECO:0007669"/>
    <property type="project" value="TreeGrafter"/>
</dbReference>
<keyword evidence="7" id="KW-1185">Reference proteome</keyword>
<dbReference type="eggNOG" id="COG2017">
    <property type="taxonomic scope" value="Bacteria"/>
</dbReference>
<dbReference type="Proteomes" id="UP000013750">
    <property type="component" value="Unassembled WGS sequence"/>
</dbReference>
<dbReference type="GO" id="GO:0004034">
    <property type="term" value="F:aldose 1-epimerase activity"/>
    <property type="evidence" value="ECO:0007669"/>
    <property type="project" value="TreeGrafter"/>
</dbReference>
<protein>
    <recommendedName>
        <fullName evidence="1">Aldose 1-epimerase</fullName>
    </recommendedName>
    <alternativeName>
        <fullName evidence="3">Galactose mutarotase</fullName>
    </alternativeName>
    <alternativeName>
        <fullName evidence="2">Type-1 mutarotase</fullName>
    </alternativeName>
</protein>
<evidence type="ECO:0000313" key="7">
    <source>
        <dbReference type="Proteomes" id="UP000014160"/>
    </source>
</evidence>
<evidence type="ECO:0000256" key="1">
    <source>
        <dbReference type="ARBA" id="ARBA00014165"/>
    </source>
</evidence>
<comment type="caution">
    <text evidence="4">The sequence shown here is derived from an EMBL/GenBank/DDBJ whole genome shotgun (WGS) entry which is preliminary data.</text>
</comment>
<dbReference type="PANTHER" id="PTHR10091">
    <property type="entry name" value="ALDOSE-1-EPIMERASE"/>
    <property type="match status" value="1"/>
</dbReference>
<evidence type="ECO:0000313" key="4">
    <source>
        <dbReference type="EMBL" id="EOI53593.1"/>
    </source>
</evidence>
<name>R2XG50_9ENTE</name>
<dbReference type="GO" id="GO:0030246">
    <property type="term" value="F:carbohydrate binding"/>
    <property type="evidence" value="ECO:0007669"/>
    <property type="project" value="InterPro"/>
</dbReference>